<proteinExistence type="predicted"/>
<dbReference type="EMBL" id="OCNJ01000010">
    <property type="protein sequence ID" value="SOD99937.1"/>
    <property type="molecule type" value="Genomic_DNA"/>
</dbReference>
<evidence type="ECO:0000313" key="4">
    <source>
        <dbReference type="Proteomes" id="UP000219621"/>
    </source>
</evidence>
<dbReference type="PROSITE" id="PS51318">
    <property type="entry name" value="TAT"/>
    <property type="match status" value="1"/>
</dbReference>
<dbReference type="RefSeq" id="WP_097280955.1">
    <property type="nucleotide sequence ID" value="NZ_OCNJ01000010.1"/>
</dbReference>
<reference evidence="4" key="1">
    <citation type="submission" date="2017-09" db="EMBL/GenBank/DDBJ databases">
        <authorList>
            <person name="Varghese N."/>
            <person name="Submissions S."/>
        </authorList>
    </citation>
    <scope>NUCLEOTIDE SEQUENCE [LARGE SCALE GENOMIC DNA]</scope>
    <source>
        <strain evidence="4">USBA 140</strain>
    </source>
</reference>
<dbReference type="GO" id="GO:0043190">
    <property type="term" value="C:ATP-binding cassette (ABC) transporter complex"/>
    <property type="evidence" value="ECO:0007669"/>
    <property type="project" value="InterPro"/>
</dbReference>
<keyword evidence="4" id="KW-1185">Reference proteome</keyword>
<feature type="signal peptide" evidence="1">
    <location>
        <begin position="1"/>
        <end position="28"/>
    </location>
</feature>
<dbReference type="CDD" id="cd13638">
    <property type="entry name" value="PBP2_EcProx_like"/>
    <property type="match status" value="1"/>
</dbReference>
<protein>
    <submittedName>
        <fullName evidence="3">Glycine betaine/proline transport system substrate-binding protein</fullName>
    </submittedName>
</protein>
<accession>A0A286GWL4</accession>
<gene>
    <name evidence="3" type="ORF">SAMN05421508_110123</name>
</gene>
<dbReference type="Gene3D" id="3.40.190.10">
    <property type="entry name" value="Periplasmic binding protein-like II"/>
    <property type="match status" value="1"/>
</dbReference>
<dbReference type="AlphaFoldDB" id="A0A286GWL4"/>
<evidence type="ECO:0000259" key="2">
    <source>
        <dbReference type="Pfam" id="PF04069"/>
    </source>
</evidence>
<dbReference type="GO" id="GO:0022857">
    <property type="term" value="F:transmembrane transporter activity"/>
    <property type="evidence" value="ECO:0007669"/>
    <property type="project" value="InterPro"/>
</dbReference>
<keyword evidence="1" id="KW-0732">Signal</keyword>
<dbReference type="InterPro" id="IPR006311">
    <property type="entry name" value="TAT_signal"/>
</dbReference>
<name>A0A286GWL4_9PROT</name>
<feature type="chain" id="PRO_5012312597" evidence="1">
    <location>
        <begin position="29"/>
        <end position="340"/>
    </location>
</feature>
<dbReference type="Proteomes" id="UP000219621">
    <property type="component" value="Unassembled WGS sequence"/>
</dbReference>
<dbReference type="OrthoDB" id="9786266at2"/>
<feature type="domain" description="ABC-type glycine betaine transport system substrate-binding" evidence="2">
    <location>
        <begin position="39"/>
        <end position="320"/>
    </location>
</feature>
<dbReference type="SUPFAM" id="SSF53850">
    <property type="entry name" value="Periplasmic binding protein-like II"/>
    <property type="match status" value="1"/>
</dbReference>
<dbReference type="Gene3D" id="3.40.190.100">
    <property type="entry name" value="Glycine betaine-binding periplasmic protein, domain 2"/>
    <property type="match status" value="1"/>
</dbReference>
<sequence length="340" mass="36876">MSDRTTLRSLLAAGSAGLALAFAGPALAAADKPGEGVAVTPATSSIAEEIFQTKILMSALAELGYDVKEHVELEYPTMHLGIANGDITFAAVHWDPLHKAFFEKAGGPDMLWRSGPYVSNSLQGYLIDKKTADAHGIKSVEDLKKPDIAKLFDADGDGKADLTGCNPGWGCERVIEHHLDEYGLRDTVEHNQGSYFALMADTMTRFEKGDPILYYTWTPLWVSGVLAPGEDVTWLEVPYTSLPDGQEAKTELADGRNLGFAVNDQKVIATKAWIDDNPAAAKLFEVAELPVNDVSAQNLKMQNGEDSPSDIERHAEEWIAANRATFDEWLKQARAAAGEG</sequence>
<dbReference type="Pfam" id="PF04069">
    <property type="entry name" value="OpuAC"/>
    <property type="match status" value="1"/>
</dbReference>
<dbReference type="InterPro" id="IPR007210">
    <property type="entry name" value="ABC_Gly_betaine_transp_sub-bd"/>
</dbReference>
<evidence type="ECO:0000313" key="3">
    <source>
        <dbReference type="EMBL" id="SOD99937.1"/>
    </source>
</evidence>
<organism evidence="3 4">
    <name type="scientific">Caenispirillum bisanense</name>
    <dbReference type="NCBI Taxonomy" id="414052"/>
    <lineage>
        <taxon>Bacteria</taxon>
        <taxon>Pseudomonadati</taxon>
        <taxon>Pseudomonadota</taxon>
        <taxon>Alphaproteobacteria</taxon>
        <taxon>Rhodospirillales</taxon>
        <taxon>Novispirillaceae</taxon>
        <taxon>Caenispirillum</taxon>
    </lineage>
</organism>
<dbReference type="NCBIfam" id="NF008334">
    <property type="entry name" value="PRK11119.1"/>
    <property type="match status" value="1"/>
</dbReference>
<evidence type="ECO:0000256" key="1">
    <source>
        <dbReference type="SAM" id="SignalP"/>
    </source>
</evidence>